<dbReference type="RefSeq" id="WP_201075475.1">
    <property type="nucleotide sequence ID" value="NZ_CP067420.1"/>
</dbReference>
<reference evidence="1" key="1">
    <citation type="submission" date="2021-02" db="EMBL/GenBank/DDBJ databases">
        <title>Skermanella TT6 skin isolate.</title>
        <authorList>
            <person name="Lee K."/>
            <person name="Ganzorig M."/>
        </authorList>
    </citation>
    <scope>NUCLEOTIDE SEQUENCE</scope>
    <source>
        <strain evidence="1">TT6</strain>
    </source>
</reference>
<protein>
    <submittedName>
        <fullName evidence="1">Uncharacterized protein</fullName>
    </submittedName>
</protein>
<keyword evidence="2" id="KW-1185">Reference proteome</keyword>
<gene>
    <name evidence="1" type="ORF">IGS68_25735</name>
</gene>
<evidence type="ECO:0000313" key="1">
    <source>
        <dbReference type="EMBL" id="QQP89348.1"/>
    </source>
</evidence>
<dbReference type="EMBL" id="CP067420">
    <property type="protein sequence ID" value="QQP89348.1"/>
    <property type="molecule type" value="Genomic_DNA"/>
</dbReference>
<accession>A0ABX7B5F5</accession>
<evidence type="ECO:0000313" key="2">
    <source>
        <dbReference type="Proteomes" id="UP000595197"/>
    </source>
</evidence>
<sequence>MADQRADHRRKLEEMKKVLVTDEDFGRVYRIFFDEVACHRSFMALGKKEKSPLLKTTLRLVGESLFGTPCEVTGLFLFRLKQEKFIHGCCNLNFHPATIIYFEDIDMGMSAIIRDMRTSMMTYSRITTTVVRDTGKAHNLVSGGISRH</sequence>
<name>A0ABX7B5F5_9PROT</name>
<dbReference type="Proteomes" id="UP000595197">
    <property type="component" value="Chromosome"/>
</dbReference>
<proteinExistence type="predicted"/>
<organism evidence="1 2">
    <name type="scientific">Skermanella cutis</name>
    <dbReference type="NCBI Taxonomy" id="2775420"/>
    <lineage>
        <taxon>Bacteria</taxon>
        <taxon>Pseudomonadati</taxon>
        <taxon>Pseudomonadota</taxon>
        <taxon>Alphaproteobacteria</taxon>
        <taxon>Rhodospirillales</taxon>
        <taxon>Azospirillaceae</taxon>
        <taxon>Skermanella</taxon>
    </lineage>
</organism>